<evidence type="ECO:0000313" key="5">
    <source>
        <dbReference type="EMBL" id="QKG71137.1"/>
    </source>
</evidence>
<feature type="transmembrane region" description="Helical" evidence="2">
    <location>
        <begin position="287"/>
        <end position="311"/>
    </location>
</feature>
<accession>A0A7D4ATJ5</accession>
<organism evidence="5 6">
    <name type="scientific">Erythrobacter mangrovi</name>
    <dbReference type="NCBI Taxonomy" id="2739433"/>
    <lineage>
        <taxon>Bacteria</taxon>
        <taxon>Pseudomonadati</taxon>
        <taxon>Pseudomonadota</taxon>
        <taxon>Alphaproteobacteria</taxon>
        <taxon>Sphingomonadales</taxon>
        <taxon>Erythrobacteraceae</taxon>
        <taxon>Erythrobacter/Porphyrobacter group</taxon>
        <taxon>Erythrobacter</taxon>
    </lineage>
</organism>
<evidence type="ECO:0000259" key="4">
    <source>
        <dbReference type="Pfam" id="PF14257"/>
    </source>
</evidence>
<dbReference type="KEGG" id="emv:HQR01_06955"/>
<dbReference type="Proteomes" id="UP000504693">
    <property type="component" value="Chromosome"/>
</dbReference>
<keyword evidence="3" id="KW-0732">Signal</keyword>
<evidence type="ECO:0000256" key="2">
    <source>
        <dbReference type="SAM" id="Phobius"/>
    </source>
</evidence>
<keyword evidence="6" id="KW-1185">Reference proteome</keyword>
<keyword evidence="1" id="KW-0175">Coiled coil</keyword>
<dbReference type="InterPro" id="IPR025645">
    <property type="entry name" value="DUF4349"/>
</dbReference>
<dbReference type="Pfam" id="PF14257">
    <property type="entry name" value="DUF4349"/>
    <property type="match status" value="1"/>
</dbReference>
<proteinExistence type="predicted"/>
<evidence type="ECO:0000313" key="6">
    <source>
        <dbReference type="Proteomes" id="UP000504693"/>
    </source>
</evidence>
<reference evidence="5 6" key="1">
    <citation type="submission" date="2020-05" db="EMBL/GenBank/DDBJ databases">
        <title>Erythrobacter mangrovi sp. nov., isolated from rhizosphere soil of mangrove plant (Kandelia candel).</title>
        <authorList>
            <person name="Ye Y.H."/>
        </authorList>
    </citation>
    <scope>NUCLEOTIDE SEQUENCE [LARGE SCALE GENOMIC DNA]</scope>
    <source>
        <strain evidence="5 6">EB310</strain>
    </source>
</reference>
<evidence type="ECO:0000256" key="1">
    <source>
        <dbReference type="SAM" id="Coils"/>
    </source>
</evidence>
<protein>
    <submittedName>
        <fullName evidence="5">DUF4349 domain-containing protein</fullName>
    </submittedName>
</protein>
<feature type="domain" description="DUF4349" evidence="4">
    <location>
        <begin position="96"/>
        <end position="311"/>
    </location>
</feature>
<dbReference type="RefSeq" id="WP_173213806.1">
    <property type="nucleotide sequence ID" value="NZ_CP053921.1"/>
</dbReference>
<keyword evidence="2" id="KW-0472">Membrane</keyword>
<sequence length="332" mass="36388">MKYTGFYPLLFFLLMSCSEPATQSPAKELIKQVEPRSSGAAPQNQFGFMEAMEQGPDLFGEATPRARMLAVNVATKDAASNESGVQSMKTAANQKIAYSYGYGFQIESGKIGELQSAHIAVCEAMGTNCRILRTSHASSDSWDGYGEIQLEVAATEAGDFGESLAQPAAALGGKLISSVRDGEDLSEHIIDSEARLQSQLILRQKLSSILERNRGTVSELVAAEKAVADVNEQIDAARSKLEQYRDRIQYSDVRIEYEPYFGQSQLGLGRPIITAVRSIGTTLGTTIAALIYLVTALVPVILLVLAVRWVLHRFDLRIRFWRTTPNTAESER</sequence>
<name>A0A7D4ATJ5_9SPHN</name>
<dbReference type="EMBL" id="CP053921">
    <property type="protein sequence ID" value="QKG71137.1"/>
    <property type="molecule type" value="Genomic_DNA"/>
</dbReference>
<dbReference type="AlphaFoldDB" id="A0A7D4ATJ5"/>
<keyword evidence="2" id="KW-0812">Transmembrane</keyword>
<feature type="chain" id="PRO_5029011137" evidence="3">
    <location>
        <begin position="24"/>
        <end position="332"/>
    </location>
</feature>
<gene>
    <name evidence="5" type="ORF">HQR01_06955</name>
</gene>
<feature type="coiled-coil region" evidence="1">
    <location>
        <begin position="220"/>
        <end position="247"/>
    </location>
</feature>
<evidence type="ECO:0000256" key="3">
    <source>
        <dbReference type="SAM" id="SignalP"/>
    </source>
</evidence>
<feature type="signal peptide" evidence="3">
    <location>
        <begin position="1"/>
        <end position="23"/>
    </location>
</feature>
<keyword evidence="2" id="KW-1133">Transmembrane helix</keyword>
<dbReference type="PROSITE" id="PS51257">
    <property type="entry name" value="PROKAR_LIPOPROTEIN"/>
    <property type="match status" value="1"/>
</dbReference>